<feature type="domain" description="Bromo" evidence="3">
    <location>
        <begin position="1"/>
        <end position="66"/>
    </location>
</feature>
<feature type="non-terminal residue" evidence="4">
    <location>
        <position position="1"/>
    </location>
</feature>
<name>E1ZPU3_CHLVA</name>
<protein>
    <recommendedName>
        <fullName evidence="3">Bromo domain-containing protein</fullName>
    </recommendedName>
</protein>
<keyword evidence="1 2" id="KW-0103">Bromodomain</keyword>
<dbReference type="PROSITE" id="PS50014">
    <property type="entry name" value="BROMODOMAIN_2"/>
    <property type="match status" value="1"/>
</dbReference>
<proteinExistence type="predicted"/>
<dbReference type="GeneID" id="17351533"/>
<dbReference type="PANTHER" id="PTHR45926">
    <property type="entry name" value="OSJNBA0053K19.4 PROTEIN"/>
    <property type="match status" value="1"/>
</dbReference>
<accession>E1ZPU3</accession>
<dbReference type="EMBL" id="GL433858">
    <property type="protein sequence ID" value="EFN52124.1"/>
    <property type="molecule type" value="Genomic_DNA"/>
</dbReference>
<dbReference type="STRING" id="554065.E1ZPU3"/>
<evidence type="ECO:0000313" key="4">
    <source>
        <dbReference type="EMBL" id="EFN52124.1"/>
    </source>
</evidence>
<dbReference type="eggNOG" id="KOG1474">
    <property type="taxonomic scope" value="Eukaryota"/>
</dbReference>
<evidence type="ECO:0000256" key="2">
    <source>
        <dbReference type="PROSITE-ProRule" id="PRU00035"/>
    </source>
</evidence>
<dbReference type="Pfam" id="PF00439">
    <property type="entry name" value="Bromodomain"/>
    <property type="match status" value="1"/>
</dbReference>
<organism evidence="5">
    <name type="scientific">Chlorella variabilis</name>
    <name type="common">Green alga</name>
    <dbReference type="NCBI Taxonomy" id="554065"/>
    <lineage>
        <taxon>Eukaryota</taxon>
        <taxon>Viridiplantae</taxon>
        <taxon>Chlorophyta</taxon>
        <taxon>core chlorophytes</taxon>
        <taxon>Trebouxiophyceae</taxon>
        <taxon>Chlorellales</taxon>
        <taxon>Chlorellaceae</taxon>
        <taxon>Chlorella clade</taxon>
        <taxon>Chlorella</taxon>
    </lineage>
</organism>
<dbReference type="Gene3D" id="1.20.920.10">
    <property type="entry name" value="Bromodomain-like"/>
    <property type="match status" value="1"/>
</dbReference>
<evidence type="ECO:0000256" key="1">
    <source>
        <dbReference type="ARBA" id="ARBA00023117"/>
    </source>
</evidence>
<dbReference type="OrthoDB" id="21449at2759"/>
<dbReference type="AlphaFoldDB" id="E1ZPU3"/>
<reference evidence="4 5" key="1">
    <citation type="journal article" date="2010" name="Plant Cell">
        <title>The Chlorella variabilis NC64A genome reveals adaptation to photosymbiosis, coevolution with viruses, and cryptic sex.</title>
        <authorList>
            <person name="Blanc G."/>
            <person name="Duncan G."/>
            <person name="Agarkova I."/>
            <person name="Borodovsky M."/>
            <person name="Gurnon J."/>
            <person name="Kuo A."/>
            <person name="Lindquist E."/>
            <person name="Lucas S."/>
            <person name="Pangilinan J."/>
            <person name="Polle J."/>
            <person name="Salamov A."/>
            <person name="Terry A."/>
            <person name="Yamada T."/>
            <person name="Dunigan D.D."/>
            <person name="Grigoriev I.V."/>
            <person name="Claverie J.M."/>
            <person name="Van Etten J.L."/>
        </authorList>
    </citation>
    <scope>NUCLEOTIDE SEQUENCE [LARGE SCALE GENOMIC DNA]</scope>
    <source>
        <strain evidence="4 5">NC64A</strain>
    </source>
</reference>
<dbReference type="OMA" id="EPFENPV"/>
<dbReference type="SMART" id="SM00297">
    <property type="entry name" value="BROMO"/>
    <property type="match status" value="1"/>
</dbReference>
<dbReference type="KEGG" id="cvr:CHLNCDRAFT_27193"/>
<dbReference type="InterPro" id="IPR001487">
    <property type="entry name" value="Bromodomain"/>
</dbReference>
<sequence>SWPFNAPVDLRQYPDYAETVSRPMDFGTIKRRIDVGLYRHPDEFLSDVRLVFDNARLYNKPGSDVHVMANTLQVGARVAGVGGWVGGG</sequence>
<dbReference type="InParanoid" id="E1ZPU3"/>
<dbReference type="RefSeq" id="XP_005844226.1">
    <property type="nucleotide sequence ID" value="XM_005844164.1"/>
</dbReference>
<keyword evidence="5" id="KW-1185">Reference proteome</keyword>
<dbReference type="PRINTS" id="PR00503">
    <property type="entry name" value="BROMODOMAIN"/>
</dbReference>
<evidence type="ECO:0000259" key="3">
    <source>
        <dbReference type="PROSITE" id="PS50014"/>
    </source>
</evidence>
<dbReference type="Proteomes" id="UP000008141">
    <property type="component" value="Unassembled WGS sequence"/>
</dbReference>
<dbReference type="SUPFAM" id="SSF47370">
    <property type="entry name" value="Bromodomain"/>
    <property type="match status" value="1"/>
</dbReference>
<gene>
    <name evidence="4" type="ORF">CHLNCDRAFT_27193</name>
</gene>
<dbReference type="InterPro" id="IPR036427">
    <property type="entry name" value="Bromodomain-like_sf"/>
</dbReference>
<evidence type="ECO:0000313" key="5">
    <source>
        <dbReference type="Proteomes" id="UP000008141"/>
    </source>
</evidence>